<evidence type="ECO:0000259" key="1">
    <source>
        <dbReference type="Pfam" id="PF13439"/>
    </source>
</evidence>
<keyword evidence="2" id="KW-0328">Glycosyltransferase</keyword>
<dbReference type="Proteomes" id="UP000318538">
    <property type="component" value="Chromosome"/>
</dbReference>
<keyword evidence="2" id="KW-0808">Transferase</keyword>
<keyword evidence="3" id="KW-1185">Reference proteome</keyword>
<dbReference type="GO" id="GO:0016758">
    <property type="term" value="F:hexosyltransferase activity"/>
    <property type="evidence" value="ECO:0007669"/>
    <property type="project" value="TreeGrafter"/>
</dbReference>
<gene>
    <name evidence="2" type="primary">tuaC_2</name>
    <name evidence="2" type="ORF">K227x_18400</name>
</gene>
<sequence>MPNAVKLPFPCLERFSVADVAPSFGRWVWDHRKSWRLALRKALPHPPPAPASENLACCAIARRGPIHDDAGMRIDFVITELFVGGAERCLTELALGLADTGDRVRVFSIGRLPGGPNGDDPQAALVRRLQDADIPVESAGADSIWQLRSAYRQVQHWLTQSRPDVCQTFLFHANVIGTHAAKSAGVEVRVGGLRVAEARPIRCRIERSAVKQMTSVVCVSDAVRQFAETRLNCPADQTRVIPNAVNVSRFASAPAFDWQTLGWPADASVALFVGRLHPQKGIELLRDQIDTIAPSGTSRRLLIVGDGPESAVIDRWIDRIGPHRAQRIAWQSDVAPLMRGCRVLILPSRYEGMPNVVMEAMAAGRPAVCSRVEGSAELFGETWDQQTFEVGDGPSMARLADPLLNDAGLADRVGEANRQRMRNQFSIPTMIDAYRSHYRDLAGRR</sequence>
<dbReference type="InterPro" id="IPR028098">
    <property type="entry name" value="Glyco_trans_4-like_N"/>
</dbReference>
<dbReference type="Pfam" id="PF13692">
    <property type="entry name" value="Glyco_trans_1_4"/>
    <property type="match status" value="1"/>
</dbReference>
<dbReference type="Gene3D" id="3.40.50.2000">
    <property type="entry name" value="Glycogen Phosphorylase B"/>
    <property type="match status" value="2"/>
</dbReference>
<feature type="domain" description="Glycosyltransferase subfamily 4-like N-terminal" evidence="1">
    <location>
        <begin position="83"/>
        <end position="249"/>
    </location>
</feature>
<dbReference type="PANTHER" id="PTHR45947:SF3">
    <property type="entry name" value="SULFOQUINOVOSYL TRANSFERASE SQD2"/>
    <property type="match status" value="1"/>
</dbReference>
<evidence type="ECO:0000313" key="2">
    <source>
        <dbReference type="EMBL" id="QDT03456.1"/>
    </source>
</evidence>
<reference evidence="2 3" key="1">
    <citation type="submission" date="2019-02" db="EMBL/GenBank/DDBJ databases">
        <title>Deep-cultivation of Planctomycetes and their phenomic and genomic characterization uncovers novel biology.</title>
        <authorList>
            <person name="Wiegand S."/>
            <person name="Jogler M."/>
            <person name="Boedeker C."/>
            <person name="Pinto D."/>
            <person name="Vollmers J."/>
            <person name="Rivas-Marin E."/>
            <person name="Kohn T."/>
            <person name="Peeters S.H."/>
            <person name="Heuer A."/>
            <person name="Rast P."/>
            <person name="Oberbeckmann S."/>
            <person name="Bunk B."/>
            <person name="Jeske O."/>
            <person name="Meyerdierks A."/>
            <person name="Storesund J.E."/>
            <person name="Kallscheuer N."/>
            <person name="Luecker S."/>
            <person name="Lage O.M."/>
            <person name="Pohl T."/>
            <person name="Merkel B.J."/>
            <person name="Hornburger P."/>
            <person name="Mueller R.-W."/>
            <person name="Bruemmer F."/>
            <person name="Labrenz M."/>
            <person name="Spormann A.M."/>
            <person name="Op den Camp H."/>
            <person name="Overmann J."/>
            <person name="Amann R."/>
            <person name="Jetten M.S.M."/>
            <person name="Mascher T."/>
            <person name="Medema M.H."/>
            <person name="Devos D.P."/>
            <person name="Kaster A.-K."/>
            <person name="Ovreas L."/>
            <person name="Rohde M."/>
            <person name="Galperin M.Y."/>
            <person name="Jogler C."/>
        </authorList>
    </citation>
    <scope>NUCLEOTIDE SEQUENCE [LARGE SCALE GENOMIC DNA]</scope>
    <source>
        <strain evidence="2 3">K22_7</strain>
    </source>
</reference>
<dbReference type="EC" id="2.4.-.-" evidence="2"/>
<dbReference type="KEGG" id="rlc:K227x_18400"/>
<dbReference type="EMBL" id="CP036525">
    <property type="protein sequence ID" value="QDT03456.1"/>
    <property type="molecule type" value="Genomic_DNA"/>
</dbReference>
<dbReference type="AlphaFoldDB" id="A0A517N8I7"/>
<accession>A0A517N8I7</accession>
<dbReference type="SUPFAM" id="SSF53756">
    <property type="entry name" value="UDP-Glycosyltransferase/glycogen phosphorylase"/>
    <property type="match status" value="1"/>
</dbReference>
<dbReference type="InterPro" id="IPR050194">
    <property type="entry name" value="Glycosyltransferase_grp1"/>
</dbReference>
<evidence type="ECO:0000313" key="3">
    <source>
        <dbReference type="Proteomes" id="UP000318538"/>
    </source>
</evidence>
<dbReference type="InterPro" id="IPR018294">
    <property type="entry name" value="ISPD_synthase_CS"/>
</dbReference>
<dbReference type="GO" id="GO:0008299">
    <property type="term" value="P:isoprenoid biosynthetic process"/>
    <property type="evidence" value="ECO:0007669"/>
    <property type="project" value="InterPro"/>
</dbReference>
<protein>
    <submittedName>
        <fullName evidence="2">Teichuronic acid biosynthesis glycosyltransferase TuaC</fullName>
        <ecNumber evidence="2">2.4.-.-</ecNumber>
    </submittedName>
</protein>
<dbReference type="PANTHER" id="PTHR45947">
    <property type="entry name" value="SULFOQUINOVOSYL TRANSFERASE SQD2"/>
    <property type="match status" value="1"/>
</dbReference>
<dbReference type="Pfam" id="PF13439">
    <property type="entry name" value="Glyco_transf_4"/>
    <property type="match status" value="1"/>
</dbReference>
<organism evidence="2 3">
    <name type="scientific">Rubripirellula lacrimiformis</name>
    <dbReference type="NCBI Taxonomy" id="1930273"/>
    <lineage>
        <taxon>Bacteria</taxon>
        <taxon>Pseudomonadati</taxon>
        <taxon>Planctomycetota</taxon>
        <taxon>Planctomycetia</taxon>
        <taxon>Pirellulales</taxon>
        <taxon>Pirellulaceae</taxon>
        <taxon>Rubripirellula</taxon>
    </lineage>
</organism>
<dbReference type="PROSITE" id="PS01295">
    <property type="entry name" value="ISPD"/>
    <property type="match status" value="1"/>
</dbReference>
<name>A0A517N8I7_9BACT</name>
<proteinExistence type="predicted"/>